<reference evidence="3" key="1">
    <citation type="journal article" date="2005" name="Nature">
        <title>The map-based sequence of the rice genome.</title>
        <authorList>
            <consortium name="International rice genome sequencing project (IRGSP)"/>
            <person name="Matsumoto T."/>
            <person name="Wu J."/>
            <person name="Kanamori H."/>
            <person name="Katayose Y."/>
            <person name="Fujisawa M."/>
            <person name="Namiki N."/>
            <person name="Mizuno H."/>
            <person name="Yamamoto K."/>
            <person name="Antonio B.A."/>
            <person name="Baba T."/>
            <person name="Sakata K."/>
            <person name="Nagamura Y."/>
            <person name="Aoki H."/>
            <person name="Arikawa K."/>
            <person name="Arita K."/>
            <person name="Bito T."/>
            <person name="Chiden Y."/>
            <person name="Fujitsuka N."/>
            <person name="Fukunaka R."/>
            <person name="Hamada M."/>
            <person name="Harada C."/>
            <person name="Hayashi A."/>
            <person name="Hijishita S."/>
            <person name="Honda M."/>
            <person name="Hosokawa S."/>
            <person name="Ichikawa Y."/>
            <person name="Idonuma A."/>
            <person name="Iijima M."/>
            <person name="Ikeda M."/>
            <person name="Ikeno M."/>
            <person name="Ito K."/>
            <person name="Ito S."/>
            <person name="Ito T."/>
            <person name="Ito Y."/>
            <person name="Ito Y."/>
            <person name="Iwabuchi A."/>
            <person name="Kamiya K."/>
            <person name="Karasawa W."/>
            <person name="Kurita K."/>
            <person name="Katagiri S."/>
            <person name="Kikuta A."/>
            <person name="Kobayashi H."/>
            <person name="Kobayashi N."/>
            <person name="Machita K."/>
            <person name="Maehara T."/>
            <person name="Masukawa M."/>
            <person name="Mizubayashi T."/>
            <person name="Mukai Y."/>
            <person name="Nagasaki H."/>
            <person name="Nagata Y."/>
            <person name="Naito S."/>
            <person name="Nakashima M."/>
            <person name="Nakama Y."/>
            <person name="Nakamichi Y."/>
            <person name="Nakamura M."/>
            <person name="Meguro A."/>
            <person name="Negishi M."/>
            <person name="Ohta I."/>
            <person name="Ohta T."/>
            <person name="Okamoto M."/>
            <person name="Ono N."/>
            <person name="Saji S."/>
            <person name="Sakaguchi M."/>
            <person name="Sakai K."/>
            <person name="Shibata M."/>
            <person name="Shimokawa T."/>
            <person name="Song J."/>
            <person name="Takazaki Y."/>
            <person name="Terasawa K."/>
            <person name="Tsugane M."/>
            <person name="Tsuji K."/>
            <person name="Ueda S."/>
            <person name="Waki K."/>
            <person name="Yamagata H."/>
            <person name="Yamamoto M."/>
            <person name="Yamamoto S."/>
            <person name="Yamane H."/>
            <person name="Yoshiki S."/>
            <person name="Yoshihara R."/>
            <person name="Yukawa K."/>
            <person name="Zhong H."/>
            <person name="Yano M."/>
            <person name="Yuan Q."/>
            <person name="Ouyang S."/>
            <person name="Liu J."/>
            <person name="Jones K.M."/>
            <person name="Gansberger K."/>
            <person name="Moffat K."/>
            <person name="Hill J."/>
            <person name="Bera J."/>
            <person name="Fadrosh D."/>
            <person name="Jin S."/>
            <person name="Johri S."/>
            <person name="Kim M."/>
            <person name="Overton L."/>
            <person name="Reardon M."/>
            <person name="Tsitrin T."/>
            <person name="Vuong H."/>
            <person name="Weaver B."/>
            <person name="Ciecko A."/>
            <person name="Tallon L."/>
            <person name="Jackson J."/>
            <person name="Pai G."/>
            <person name="Aken S.V."/>
            <person name="Utterback T."/>
            <person name="Reidmuller S."/>
            <person name="Feldblyum T."/>
            <person name="Hsiao J."/>
            <person name="Zismann V."/>
            <person name="Iobst S."/>
            <person name="de Vazeille A.R."/>
            <person name="Buell C.R."/>
            <person name="Ying K."/>
            <person name="Li Y."/>
            <person name="Lu T."/>
            <person name="Huang Y."/>
            <person name="Zhao Q."/>
            <person name="Feng Q."/>
            <person name="Zhang L."/>
            <person name="Zhu J."/>
            <person name="Weng Q."/>
            <person name="Mu J."/>
            <person name="Lu Y."/>
            <person name="Fan D."/>
            <person name="Liu Y."/>
            <person name="Guan J."/>
            <person name="Zhang Y."/>
            <person name="Yu S."/>
            <person name="Liu X."/>
            <person name="Zhang Y."/>
            <person name="Hong G."/>
            <person name="Han B."/>
            <person name="Choisne N."/>
            <person name="Demange N."/>
            <person name="Orjeda G."/>
            <person name="Samain S."/>
            <person name="Cattolico L."/>
            <person name="Pelletier E."/>
            <person name="Couloux A."/>
            <person name="Segurens B."/>
            <person name="Wincker P."/>
            <person name="D'Hont A."/>
            <person name="Scarpelli C."/>
            <person name="Weissenbach J."/>
            <person name="Salanoubat M."/>
            <person name="Quetier F."/>
            <person name="Yu Y."/>
            <person name="Kim H.R."/>
            <person name="Rambo T."/>
            <person name="Currie J."/>
            <person name="Collura K."/>
            <person name="Luo M."/>
            <person name="Yang T."/>
            <person name="Ammiraju J.S.S."/>
            <person name="Engler F."/>
            <person name="Soderlund C."/>
            <person name="Wing R.A."/>
            <person name="Palmer L.E."/>
            <person name="de la Bastide M."/>
            <person name="Spiegel L."/>
            <person name="Nascimento L."/>
            <person name="Zutavern T."/>
            <person name="O'Shaughnessy A."/>
            <person name="Dike S."/>
            <person name="Dedhia N."/>
            <person name="Preston R."/>
            <person name="Balija V."/>
            <person name="McCombie W.R."/>
            <person name="Chow T."/>
            <person name="Chen H."/>
            <person name="Chung M."/>
            <person name="Chen C."/>
            <person name="Shaw J."/>
            <person name="Wu H."/>
            <person name="Hsiao K."/>
            <person name="Chao Y."/>
            <person name="Chu M."/>
            <person name="Cheng C."/>
            <person name="Hour A."/>
            <person name="Lee P."/>
            <person name="Lin S."/>
            <person name="Lin Y."/>
            <person name="Liou J."/>
            <person name="Liu S."/>
            <person name="Hsing Y."/>
            <person name="Raghuvanshi S."/>
            <person name="Mohanty A."/>
            <person name="Bharti A.K."/>
            <person name="Gaur A."/>
            <person name="Gupta V."/>
            <person name="Kumar D."/>
            <person name="Ravi V."/>
            <person name="Vij S."/>
            <person name="Kapur A."/>
            <person name="Khurana P."/>
            <person name="Khurana P."/>
            <person name="Khurana J.P."/>
            <person name="Tyagi A.K."/>
            <person name="Gaikwad K."/>
            <person name="Singh A."/>
            <person name="Dalal V."/>
            <person name="Srivastava S."/>
            <person name="Dixit A."/>
            <person name="Pal A.K."/>
            <person name="Ghazi I.A."/>
            <person name="Yadav M."/>
            <person name="Pandit A."/>
            <person name="Bhargava A."/>
            <person name="Sureshbabu K."/>
            <person name="Batra K."/>
            <person name="Sharma T.R."/>
            <person name="Mohapatra T."/>
            <person name="Singh N.K."/>
            <person name="Messing J."/>
            <person name="Nelson A.B."/>
            <person name="Fuks G."/>
            <person name="Kavchok S."/>
            <person name="Keizer G."/>
            <person name="Linton E."/>
            <person name="Llaca V."/>
            <person name="Song R."/>
            <person name="Tanyolac B."/>
            <person name="Young S."/>
            <person name="Ho-Il K."/>
            <person name="Hahn J.H."/>
            <person name="Sangsakoo G."/>
            <person name="Vanavichit A."/>
            <person name="de Mattos Luiz.A.T."/>
            <person name="Zimmer P.D."/>
            <person name="Malone G."/>
            <person name="Dellagostin O."/>
            <person name="de Oliveira A.C."/>
            <person name="Bevan M."/>
            <person name="Bancroft I."/>
            <person name="Minx P."/>
            <person name="Cordum H."/>
            <person name="Wilson R."/>
            <person name="Cheng Z."/>
            <person name="Jin W."/>
            <person name="Jiang J."/>
            <person name="Leong S.A."/>
            <person name="Iwama H."/>
            <person name="Gojobori T."/>
            <person name="Itoh T."/>
            <person name="Niimura Y."/>
            <person name="Fujii Y."/>
            <person name="Habara T."/>
            <person name="Sakai H."/>
            <person name="Sato Y."/>
            <person name="Wilson G."/>
            <person name="Kumar K."/>
            <person name="McCouch S."/>
            <person name="Juretic N."/>
            <person name="Hoen D."/>
            <person name="Wright S."/>
            <person name="Bruskiewich R."/>
            <person name="Bureau T."/>
            <person name="Miyao A."/>
            <person name="Hirochika H."/>
            <person name="Nishikawa T."/>
            <person name="Kadowaki K."/>
            <person name="Sugiura M."/>
            <person name="Burr B."/>
            <person name="Sasaki T."/>
        </authorList>
    </citation>
    <scope>NUCLEOTIDE SEQUENCE [LARGE SCALE GENOMIC DNA]</scope>
    <source>
        <strain evidence="3">cv. Nipponbare</strain>
    </source>
</reference>
<feature type="compositionally biased region" description="Basic and acidic residues" evidence="1">
    <location>
        <begin position="315"/>
        <end position="340"/>
    </location>
</feature>
<evidence type="ECO:0000313" key="2">
    <source>
        <dbReference type="EMBL" id="BAS85850.1"/>
    </source>
</evidence>
<dbReference type="PaxDb" id="39947-A0A0P0W240"/>
<feature type="compositionally biased region" description="Low complexity" evidence="1">
    <location>
        <begin position="231"/>
        <end position="245"/>
    </location>
</feature>
<accession>A0A0P0W240</accession>
<keyword evidence="3" id="KW-1185">Reference proteome</keyword>
<feature type="region of interest" description="Disordered" evidence="1">
    <location>
        <begin position="216"/>
        <end position="480"/>
    </location>
</feature>
<protein>
    <submittedName>
        <fullName evidence="2">Os03g0692350 protein</fullName>
    </submittedName>
</protein>
<dbReference type="InParanoid" id="A0A0P0W240"/>
<gene>
    <name evidence="2" type="ordered locus">Os03g0692350</name>
    <name evidence="2" type="ORF">OSNPB_030692350</name>
</gene>
<evidence type="ECO:0000313" key="3">
    <source>
        <dbReference type="Proteomes" id="UP000059680"/>
    </source>
</evidence>
<feature type="compositionally biased region" description="Basic residues" evidence="1">
    <location>
        <begin position="114"/>
        <end position="134"/>
    </location>
</feature>
<evidence type="ECO:0000256" key="1">
    <source>
        <dbReference type="SAM" id="MobiDB-lite"/>
    </source>
</evidence>
<proteinExistence type="predicted"/>
<feature type="region of interest" description="Disordered" evidence="1">
    <location>
        <begin position="28"/>
        <end position="191"/>
    </location>
</feature>
<feature type="compositionally biased region" description="Low complexity" evidence="1">
    <location>
        <begin position="300"/>
        <end position="310"/>
    </location>
</feature>
<feature type="non-terminal residue" evidence="2">
    <location>
        <position position="480"/>
    </location>
</feature>
<feature type="compositionally biased region" description="Basic and acidic residues" evidence="1">
    <location>
        <begin position="471"/>
        <end position="480"/>
    </location>
</feature>
<dbReference type="AlphaFoldDB" id="A0A0P0W240"/>
<dbReference type="EMBL" id="AP014959">
    <property type="protein sequence ID" value="BAS85850.1"/>
    <property type="molecule type" value="Genomic_DNA"/>
</dbReference>
<organism evidence="2 3">
    <name type="scientific">Oryza sativa subsp. japonica</name>
    <name type="common">Rice</name>
    <dbReference type="NCBI Taxonomy" id="39947"/>
    <lineage>
        <taxon>Eukaryota</taxon>
        <taxon>Viridiplantae</taxon>
        <taxon>Streptophyta</taxon>
        <taxon>Embryophyta</taxon>
        <taxon>Tracheophyta</taxon>
        <taxon>Spermatophyta</taxon>
        <taxon>Magnoliopsida</taxon>
        <taxon>Liliopsida</taxon>
        <taxon>Poales</taxon>
        <taxon>Poaceae</taxon>
        <taxon>BOP clade</taxon>
        <taxon>Oryzoideae</taxon>
        <taxon>Oryzeae</taxon>
        <taxon>Oryzinae</taxon>
        <taxon>Oryza</taxon>
        <taxon>Oryza sativa</taxon>
    </lineage>
</organism>
<reference evidence="2 3" key="3">
    <citation type="journal article" date="2013" name="Rice">
        <title>Improvement of the Oryza sativa Nipponbare reference genome using next generation sequence and optical map data.</title>
        <authorList>
            <person name="Kawahara Y."/>
            <person name="de la Bastide M."/>
            <person name="Hamilton J.P."/>
            <person name="Kanamori H."/>
            <person name="McCombie W.R."/>
            <person name="Ouyang S."/>
            <person name="Schwartz D.C."/>
            <person name="Tanaka T."/>
            <person name="Wu J."/>
            <person name="Zhou S."/>
            <person name="Childs K.L."/>
            <person name="Davidson R.M."/>
            <person name="Lin H."/>
            <person name="Quesada-Ocampo L."/>
            <person name="Vaillancourt B."/>
            <person name="Sakai H."/>
            <person name="Lee S.S."/>
            <person name="Kim J."/>
            <person name="Numa H."/>
            <person name="Itoh T."/>
            <person name="Buell C.R."/>
            <person name="Matsumoto T."/>
        </authorList>
    </citation>
    <scope>NUCLEOTIDE SEQUENCE [LARGE SCALE GENOMIC DNA]</scope>
    <source>
        <strain evidence="3">cv. Nipponbare</strain>
    </source>
</reference>
<dbReference type="Proteomes" id="UP000059680">
    <property type="component" value="Chromosome 3"/>
</dbReference>
<name>A0A0P0W240_ORYSJ</name>
<dbReference type="Gramene" id="Os03t0692350-00">
    <property type="protein sequence ID" value="Os03t0692350-00"/>
    <property type="gene ID" value="Os03g0692350"/>
</dbReference>
<feature type="compositionally biased region" description="Basic residues" evidence="1">
    <location>
        <begin position="72"/>
        <end position="81"/>
    </location>
</feature>
<feature type="non-terminal residue" evidence="2">
    <location>
        <position position="1"/>
    </location>
</feature>
<feature type="compositionally biased region" description="Basic residues" evidence="1">
    <location>
        <begin position="90"/>
        <end position="108"/>
    </location>
</feature>
<feature type="compositionally biased region" description="Basic and acidic residues" evidence="1">
    <location>
        <begin position="353"/>
        <end position="371"/>
    </location>
</feature>
<sequence>LEEEEEEEEVLIGFLLLEGLVALVHGGHREQHPGAGADGAHQVGGHRQRADAHAAERRRRRDVPLQLPLHARLPHPRHHHLLLPEPPRHVPGRRPGHHHPRPGQRRARREHERHVHRRVERVRRRARRARRRGHVVGDAADGDGGVRRPLAEQVDEEAPAEPAVQRLGDDVERRDRRGEQHDGHAGGVEEADAVGAAAVAARRVPRPHRQRHAHALEVDGGEEDGAGGGQAAQVGEAAAAAAAEEGLAHRGQLSGPGRQQVRRGGDRAHELGAAAAVHRRRAERPGDDALAGVGGGEQGDAGAEPVPLLEELVEEDGHHAAEHELQHDEHGVAGAEHADAPVRPGQHVRRRLAGGDHDREQLLRRAPEKKSRQTHARTQRHDLGADEELDEGAGGDDGGDAELHDGAAVGGEDGADPVERVGAAAGRRRPVEPVERQLAAGEEGEERRRRARQLPPERDAPAVGLPHLRQQRHERPDQVK</sequence>
<reference evidence="2 3" key="2">
    <citation type="journal article" date="2013" name="Plant Cell Physiol.">
        <title>Rice Annotation Project Database (RAP-DB): an integrative and interactive database for rice genomics.</title>
        <authorList>
            <person name="Sakai H."/>
            <person name="Lee S.S."/>
            <person name="Tanaka T."/>
            <person name="Numa H."/>
            <person name="Kim J."/>
            <person name="Kawahara Y."/>
            <person name="Wakimoto H."/>
            <person name="Yang C.C."/>
            <person name="Iwamoto M."/>
            <person name="Abe T."/>
            <person name="Yamada Y."/>
            <person name="Muto A."/>
            <person name="Inokuchi H."/>
            <person name="Ikemura T."/>
            <person name="Matsumoto T."/>
            <person name="Sasaki T."/>
            <person name="Itoh T."/>
        </authorList>
    </citation>
    <scope>NUCLEOTIDE SEQUENCE [LARGE SCALE GENOMIC DNA]</scope>
    <source>
        <strain evidence="3">cv. Nipponbare</strain>
    </source>
</reference>
<feature type="compositionally biased region" description="Basic and acidic residues" evidence="1">
    <location>
        <begin position="167"/>
        <end position="184"/>
    </location>
</feature>
<feature type="compositionally biased region" description="Acidic residues" evidence="1">
    <location>
        <begin position="385"/>
        <end position="400"/>
    </location>
</feature>